<dbReference type="Proteomes" id="UP000504606">
    <property type="component" value="Unplaced"/>
</dbReference>
<evidence type="ECO:0000313" key="2">
    <source>
        <dbReference type="Proteomes" id="UP000504606"/>
    </source>
</evidence>
<dbReference type="KEGG" id="foc:113215985"/>
<organism evidence="2 3">
    <name type="scientific">Frankliniella occidentalis</name>
    <name type="common">Western flower thrips</name>
    <name type="synonym">Euthrips occidentalis</name>
    <dbReference type="NCBI Taxonomy" id="133901"/>
    <lineage>
        <taxon>Eukaryota</taxon>
        <taxon>Metazoa</taxon>
        <taxon>Ecdysozoa</taxon>
        <taxon>Arthropoda</taxon>
        <taxon>Hexapoda</taxon>
        <taxon>Insecta</taxon>
        <taxon>Pterygota</taxon>
        <taxon>Neoptera</taxon>
        <taxon>Paraneoptera</taxon>
        <taxon>Thysanoptera</taxon>
        <taxon>Terebrantia</taxon>
        <taxon>Thripoidea</taxon>
        <taxon>Thripidae</taxon>
        <taxon>Frankliniella</taxon>
    </lineage>
</organism>
<accession>A0A9C6WW01</accession>
<evidence type="ECO:0000256" key="1">
    <source>
        <dbReference type="SAM" id="MobiDB-lite"/>
    </source>
</evidence>
<name>A0A9C6WW01_FRAOC</name>
<evidence type="ECO:0000313" key="3">
    <source>
        <dbReference type="RefSeq" id="XP_052120994.1"/>
    </source>
</evidence>
<feature type="region of interest" description="Disordered" evidence="1">
    <location>
        <begin position="1"/>
        <end position="26"/>
    </location>
</feature>
<gene>
    <name evidence="3" type="primary">LOC113215985</name>
</gene>
<protein>
    <submittedName>
        <fullName evidence="3">Uncharacterized protein LOC113215985</fullName>
    </submittedName>
</protein>
<proteinExistence type="predicted"/>
<feature type="compositionally biased region" description="Polar residues" evidence="1">
    <location>
        <begin position="1"/>
        <end position="14"/>
    </location>
</feature>
<dbReference type="RefSeq" id="XP_052120994.1">
    <property type="nucleotide sequence ID" value="XM_052265034.1"/>
</dbReference>
<sequence>MTNSPRDQLNTATPTDEEQSENKLCPGHGVVVDDLPGAHTDDYLIALTQVVSPGRITHISRTQEGVCVFLDSEMEAAGIVDEGVLEVDGVHLRCRPYRVGCHRVCLSNCLPFLRDADIIAELEKFGQARNPQYEISRGRS</sequence>
<dbReference type="AlphaFoldDB" id="A0A9C6WW01"/>
<dbReference type="GeneID" id="113215985"/>
<reference evidence="3" key="1">
    <citation type="submission" date="2025-08" db="UniProtKB">
        <authorList>
            <consortium name="RefSeq"/>
        </authorList>
    </citation>
    <scope>IDENTIFICATION</scope>
    <source>
        <tissue evidence="3">Whole organism</tissue>
    </source>
</reference>
<keyword evidence="2" id="KW-1185">Reference proteome</keyword>
<dbReference type="OrthoDB" id="8931078at2759"/>